<comment type="caution">
    <text evidence="1">The sequence shown here is derived from an EMBL/GenBank/DDBJ whole genome shotgun (WGS) entry which is preliminary data.</text>
</comment>
<reference evidence="1 2" key="1">
    <citation type="submission" date="2024-04" db="EMBL/GenBank/DDBJ databases">
        <title>Symmetric and asymmetric DNA N6-adenine methylation regulates different biological responses in Mucorales.</title>
        <authorList>
            <consortium name="Lawrence Berkeley National Laboratory"/>
            <person name="Lax C."/>
            <person name="Mondo S.J."/>
            <person name="Osorio-Concepcion M."/>
            <person name="Muszewska A."/>
            <person name="Corrochano-Luque M."/>
            <person name="Gutierrez G."/>
            <person name="Riley R."/>
            <person name="Lipzen A."/>
            <person name="Guo J."/>
            <person name="Hundley H."/>
            <person name="Amirebrahimi M."/>
            <person name="Ng V."/>
            <person name="Lorenzo-Gutierrez D."/>
            <person name="Binder U."/>
            <person name="Yang J."/>
            <person name="Song Y."/>
            <person name="Canovas D."/>
            <person name="Navarro E."/>
            <person name="Freitag M."/>
            <person name="Gabaldon T."/>
            <person name="Grigoriev I.V."/>
            <person name="Corrochano L.M."/>
            <person name="Nicolas F.E."/>
            <person name="Garre V."/>
        </authorList>
    </citation>
    <scope>NUCLEOTIDE SEQUENCE [LARGE SCALE GENOMIC DNA]</scope>
    <source>
        <strain evidence="1 2">L51</strain>
    </source>
</reference>
<organism evidence="1 2">
    <name type="scientific">Phycomyces blakesleeanus</name>
    <dbReference type="NCBI Taxonomy" id="4837"/>
    <lineage>
        <taxon>Eukaryota</taxon>
        <taxon>Fungi</taxon>
        <taxon>Fungi incertae sedis</taxon>
        <taxon>Mucoromycota</taxon>
        <taxon>Mucoromycotina</taxon>
        <taxon>Mucoromycetes</taxon>
        <taxon>Mucorales</taxon>
        <taxon>Phycomycetaceae</taxon>
        <taxon>Phycomyces</taxon>
    </lineage>
</organism>
<name>A0ABR3AR63_PHYBL</name>
<dbReference type="EMBL" id="JBCLYO010000021">
    <property type="protein sequence ID" value="KAL0079728.1"/>
    <property type="molecule type" value="Genomic_DNA"/>
</dbReference>
<keyword evidence="2" id="KW-1185">Reference proteome</keyword>
<dbReference type="Proteomes" id="UP001448207">
    <property type="component" value="Unassembled WGS sequence"/>
</dbReference>
<gene>
    <name evidence="1" type="ORF">J3Q64DRAFT_1644820</name>
</gene>
<evidence type="ECO:0000313" key="2">
    <source>
        <dbReference type="Proteomes" id="UP001448207"/>
    </source>
</evidence>
<protein>
    <submittedName>
        <fullName evidence="1">Uncharacterized protein</fullName>
    </submittedName>
</protein>
<accession>A0ABR3AR63</accession>
<feature type="non-terminal residue" evidence="1">
    <location>
        <position position="1"/>
    </location>
</feature>
<evidence type="ECO:0000313" key="1">
    <source>
        <dbReference type="EMBL" id="KAL0079728.1"/>
    </source>
</evidence>
<proteinExistence type="predicted"/>
<sequence length="78" mass="8797">TIQIDSAGISILKQTQGASQELTSRRESIIGLKDLAYTYEVVSSKEHKTNHNLCVFIDIGKRDLPYCANENFTVNRPR</sequence>